<dbReference type="SUPFAM" id="SSF54695">
    <property type="entry name" value="POZ domain"/>
    <property type="match status" value="2"/>
</dbReference>
<dbReference type="PANTHER" id="PTHR47274">
    <property type="entry name" value="BTB/POZ DOMAIN CONTAINING PROTEIN, EXPRESSED-RELATED"/>
    <property type="match status" value="1"/>
</dbReference>
<dbReference type="Gene3D" id="3.30.710.10">
    <property type="entry name" value="Potassium Channel Kv1.1, Chain A"/>
    <property type="match status" value="2"/>
</dbReference>
<dbReference type="InterPro" id="IPR000210">
    <property type="entry name" value="BTB/POZ_dom"/>
</dbReference>
<organism evidence="3 4">
    <name type="scientific">Rhizoctonia solani AG-3 Rhs1AP</name>
    <dbReference type="NCBI Taxonomy" id="1086054"/>
    <lineage>
        <taxon>Eukaryota</taxon>
        <taxon>Fungi</taxon>
        <taxon>Dikarya</taxon>
        <taxon>Basidiomycota</taxon>
        <taxon>Agaricomycotina</taxon>
        <taxon>Agaricomycetes</taxon>
        <taxon>Cantharellales</taxon>
        <taxon>Ceratobasidiaceae</taxon>
        <taxon>Rhizoctonia</taxon>
    </lineage>
</organism>
<name>X8JSX8_9AGAM</name>
<comment type="function">
    <text evidence="1">May act as a substrate-specific adapter of an E3 ubiquitin-protein ligase complex (CUL3-RBX1-BTB) which mediates the ubiquitination and subsequent proteasomal degradation of target proteins.</text>
</comment>
<dbReference type="InterPro" id="IPR011333">
    <property type="entry name" value="SKP1/BTB/POZ_sf"/>
</dbReference>
<evidence type="ECO:0000256" key="1">
    <source>
        <dbReference type="ARBA" id="ARBA00002668"/>
    </source>
</evidence>
<proteinExistence type="predicted"/>
<evidence type="ECO:0000313" key="3">
    <source>
        <dbReference type="EMBL" id="EUC66113.1"/>
    </source>
</evidence>
<sequence length="516" mass="56956">MSSDSPAESVGAESPFVFQPPAGGDLTLQSCDGTKFQVHSVLLGLASTVFADMLVGSTKSDAVELAEDAETISLMLAFIYPVDPPSITTVDRLEKVMLSSQKYDIEKLTKYIENPNRWDSQLIHSDPIRVLRASAKHGFPTIQALSAKRFGLKVCDYRSSKGLEELATLLPEYSCVIGLLGAALAREEILRGDAQTDLEKTHQPFTFQPPSGGDLVLKSCDNTIFHAHSLILGMASTVFSDMFAGATDPDAVELAEDAEAISIMLAFIYPIPTPQITTVALLEKAMVCAQKYHIERMLKFIEERVYLGSDLLSLDPVRIYCTSVKHNYRTIQILAAKSINRNDCDFFSVEGLLRLAQYFPEAAPAIGLVGAQGARAGILFKILVQTPREYGIYPKGARPPPTETTVPFGRTATSTKAIFLPMCRSHTPQNNVAIVPSYCKPWLLRLHDELVKKPTHQCDATLRINSLVGMGEVNHAVCDDCIISAFEDHQRFERWAQDVKRIVEKELKELDVLYSL</sequence>
<protein>
    <submittedName>
        <fullName evidence="3">BTB/POZ domain protein</fullName>
    </submittedName>
</protein>
<dbReference type="CDD" id="cd18186">
    <property type="entry name" value="BTB_POZ_ZBTB_KLHL-like"/>
    <property type="match status" value="2"/>
</dbReference>
<feature type="domain" description="BTB" evidence="2">
    <location>
        <begin position="213"/>
        <end position="269"/>
    </location>
</feature>
<accession>X8JSX8</accession>
<gene>
    <name evidence="3" type="ORF">RSOL_506820</name>
</gene>
<feature type="domain" description="BTB" evidence="2">
    <location>
        <begin position="24"/>
        <end position="80"/>
    </location>
</feature>
<dbReference type="PANTHER" id="PTHR47274:SF1">
    <property type="entry name" value="BTB_POZ DOMAIN CONTAINING PROTEIN, EXPRESSED"/>
    <property type="match status" value="1"/>
</dbReference>
<evidence type="ECO:0000313" key="4">
    <source>
        <dbReference type="Proteomes" id="UP000030108"/>
    </source>
</evidence>
<dbReference type="InterPro" id="IPR044784">
    <property type="entry name" value="At1g01640-like"/>
</dbReference>
<dbReference type="PROSITE" id="PS50097">
    <property type="entry name" value="BTB"/>
    <property type="match status" value="2"/>
</dbReference>
<evidence type="ECO:0000259" key="2">
    <source>
        <dbReference type="PROSITE" id="PS50097"/>
    </source>
</evidence>
<reference evidence="4" key="1">
    <citation type="journal article" date="2014" name="Genome Announc.">
        <title>Draft genome sequence of the plant-pathogenic soil fungus Rhizoctonia solani anastomosis group 3 strain Rhs1AP.</title>
        <authorList>
            <person name="Cubeta M.A."/>
            <person name="Thomas E."/>
            <person name="Dean R.A."/>
            <person name="Jabaji S."/>
            <person name="Neate S.M."/>
            <person name="Tavantzis S."/>
            <person name="Toda T."/>
            <person name="Vilgalys R."/>
            <person name="Bharathan N."/>
            <person name="Fedorova-Abrams N."/>
            <person name="Pakala S.B."/>
            <person name="Pakala S.M."/>
            <person name="Zafar N."/>
            <person name="Joardar V."/>
            <person name="Losada L."/>
            <person name="Nierman W.C."/>
        </authorList>
    </citation>
    <scope>NUCLEOTIDE SEQUENCE [LARGE SCALE GENOMIC DNA]</scope>
    <source>
        <strain evidence="4">AG-3</strain>
    </source>
</reference>
<dbReference type="Proteomes" id="UP000030108">
    <property type="component" value="Unassembled WGS sequence"/>
</dbReference>
<comment type="caution">
    <text evidence="3">The sequence shown here is derived from an EMBL/GenBank/DDBJ whole genome shotgun (WGS) entry which is preliminary data.</text>
</comment>
<dbReference type="OrthoDB" id="3357985at2759"/>
<dbReference type="SMART" id="SM00225">
    <property type="entry name" value="BTB"/>
    <property type="match status" value="2"/>
</dbReference>
<dbReference type="EMBL" id="JATN01000310">
    <property type="protein sequence ID" value="EUC66113.1"/>
    <property type="molecule type" value="Genomic_DNA"/>
</dbReference>
<dbReference type="AlphaFoldDB" id="X8JSX8"/>
<dbReference type="Pfam" id="PF00651">
    <property type="entry name" value="BTB"/>
    <property type="match status" value="2"/>
</dbReference>